<evidence type="ECO:0008006" key="2">
    <source>
        <dbReference type="Google" id="ProtNLM"/>
    </source>
</evidence>
<gene>
    <name evidence="1" type="ORF">METZ01_LOCUS225371</name>
</gene>
<name>A0A382GD42_9ZZZZ</name>
<feature type="non-terminal residue" evidence="1">
    <location>
        <position position="1"/>
    </location>
</feature>
<dbReference type="AlphaFoldDB" id="A0A382GD42"/>
<evidence type="ECO:0000313" key="1">
    <source>
        <dbReference type="EMBL" id="SVB72517.1"/>
    </source>
</evidence>
<organism evidence="1">
    <name type="scientific">marine metagenome</name>
    <dbReference type="NCBI Taxonomy" id="408172"/>
    <lineage>
        <taxon>unclassified sequences</taxon>
        <taxon>metagenomes</taxon>
        <taxon>ecological metagenomes</taxon>
    </lineage>
</organism>
<reference evidence="1" key="1">
    <citation type="submission" date="2018-05" db="EMBL/GenBank/DDBJ databases">
        <authorList>
            <person name="Lanie J.A."/>
            <person name="Ng W.-L."/>
            <person name="Kazmierczak K.M."/>
            <person name="Andrzejewski T.M."/>
            <person name="Davidsen T.M."/>
            <person name="Wayne K.J."/>
            <person name="Tettelin H."/>
            <person name="Glass J.I."/>
            <person name="Rusch D."/>
            <person name="Podicherti R."/>
            <person name="Tsui H.-C.T."/>
            <person name="Winkler M.E."/>
        </authorList>
    </citation>
    <scope>NUCLEOTIDE SEQUENCE</scope>
</reference>
<protein>
    <recommendedName>
        <fullName evidence="2">Transcriptional regulator</fullName>
    </recommendedName>
</protein>
<accession>A0A382GD42</accession>
<dbReference type="EMBL" id="UINC01054606">
    <property type="protein sequence ID" value="SVB72517.1"/>
    <property type="molecule type" value="Genomic_DNA"/>
</dbReference>
<proteinExistence type="predicted"/>
<sequence>RKREVLIRLLEAREDWVGGPELASVRCGGSEGLRRLRELRELGHVIEKKRLEGHNYFSYRLVAPFLNVQEERELL</sequence>